<dbReference type="Proteomes" id="UP000269721">
    <property type="component" value="Unassembled WGS sequence"/>
</dbReference>
<evidence type="ECO:0000313" key="2">
    <source>
        <dbReference type="EMBL" id="RKO88045.1"/>
    </source>
</evidence>
<reference evidence="3" key="1">
    <citation type="journal article" date="2018" name="Nat. Microbiol.">
        <title>Leveraging single-cell genomics to expand the fungal tree of life.</title>
        <authorList>
            <person name="Ahrendt S.R."/>
            <person name="Quandt C.A."/>
            <person name="Ciobanu D."/>
            <person name="Clum A."/>
            <person name="Salamov A."/>
            <person name="Andreopoulos B."/>
            <person name="Cheng J.F."/>
            <person name="Woyke T."/>
            <person name="Pelin A."/>
            <person name="Henrissat B."/>
            <person name="Reynolds N.K."/>
            <person name="Benny G.L."/>
            <person name="Smith M.E."/>
            <person name="James T.Y."/>
            <person name="Grigoriev I.V."/>
        </authorList>
    </citation>
    <scope>NUCLEOTIDE SEQUENCE [LARGE SCALE GENOMIC DNA]</scope>
</reference>
<keyword evidence="3" id="KW-1185">Reference proteome</keyword>
<gene>
    <name evidence="2" type="ORF">BDK51DRAFT_42634</name>
</gene>
<organism evidence="2 3">
    <name type="scientific">Blyttiomyces helicus</name>
    <dbReference type="NCBI Taxonomy" id="388810"/>
    <lineage>
        <taxon>Eukaryota</taxon>
        <taxon>Fungi</taxon>
        <taxon>Fungi incertae sedis</taxon>
        <taxon>Chytridiomycota</taxon>
        <taxon>Chytridiomycota incertae sedis</taxon>
        <taxon>Chytridiomycetes</taxon>
        <taxon>Chytridiomycetes incertae sedis</taxon>
        <taxon>Blyttiomyces</taxon>
    </lineage>
</organism>
<evidence type="ECO:0000256" key="1">
    <source>
        <dbReference type="SAM" id="MobiDB-lite"/>
    </source>
</evidence>
<evidence type="ECO:0000313" key="3">
    <source>
        <dbReference type="Proteomes" id="UP000269721"/>
    </source>
</evidence>
<accession>A0A4P9W973</accession>
<name>A0A4P9W973_9FUNG</name>
<feature type="region of interest" description="Disordered" evidence="1">
    <location>
        <begin position="46"/>
        <end position="109"/>
    </location>
</feature>
<protein>
    <submittedName>
        <fullName evidence="2">Uncharacterized protein</fullName>
    </submittedName>
</protein>
<proteinExistence type="predicted"/>
<dbReference type="EMBL" id="KZ996976">
    <property type="protein sequence ID" value="RKO88045.1"/>
    <property type="molecule type" value="Genomic_DNA"/>
</dbReference>
<dbReference type="AlphaFoldDB" id="A0A4P9W973"/>
<sequence>MPGAPPSRIGDLGARNHQGLGLTIGIPHQLKRTSTPKWRVSAIENMVGRGGRARSSPPTSDGSPLRFEDRDGLRRAISPRLLSARTDPRIGGGGGCGDAPTLEGSRSRF</sequence>